<evidence type="ECO:0000313" key="2">
    <source>
        <dbReference type="EMBL" id="KAK3252906.1"/>
    </source>
</evidence>
<name>A0AAE0F5K9_9CHLO</name>
<reference evidence="2 3" key="1">
    <citation type="journal article" date="2015" name="Genome Biol. Evol.">
        <title>Comparative Genomics of a Bacterivorous Green Alga Reveals Evolutionary Causalities and Consequences of Phago-Mixotrophic Mode of Nutrition.</title>
        <authorList>
            <person name="Burns J.A."/>
            <person name="Paasch A."/>
            <person name="Narechania A."/>
            <person name="Kim E."/>
        </authorList>
    </citation>
    <scope>NUCLEOTIDE SEQUENCE [LARGE SCALE GENOMIC DNA]</scope>
    <source>
        <strain evidence="2 3">PLY_AMNH</strain>
    </source>
</reference>
<protein>
    <recommendedName>
        <fullName evidence="4">HYR domain-containing protein</fullName>
    </recommendedName>
</protein>
<feature type="compositionally biased region" description="Polar residues" evidence="1">
    <location>
        <begin position="1160"/>
        <end position="1169"/>
    </location>
</feature>
<keyword evidence="3" id="KW-1185">Reference proteome</keyword>
<organism evidence="2 3">
    <name type="scientific">Cymbomonas tetramitiformis</name>
    <dbReference type="NCBI Taxonomy" id="36881"/>
    <lineage>
        <taxon>Eukaryota</taxon>
        <taxon>Viridiplantae</taxon>
        <taxon>Chlorophyta</taxon>
        <taxon>Pyramimonadophyceae</taxon>
        <taxon>Pyramimonadales</taxon>
        <taxon>Pyramimonadaceae</taxon>
        <taxon>Cymbomonas</taxon>
    </lineage>
</organism>
<feature type="region of interest" description="Disordered" evidence="1">
    <location>
        <begin position="1158"/>
        <end position="1182"/>
    </location>
</feature>
<sequence length="1182" mass="123626">MVRAAKVISEEVIITSIYGGSVSVLSDVSFQHDLGSGDTPASDFADFLAQPESLVNIFTSTTLAPFAASVNPFTALPTNITPAPSSPGDSIAMPSTSTTPTSSPVTPQLPPFPHSLGSLGPAPPGPPHLPPPPMLLVADLDDDTYEPPLDATPPVITLNGAVQIELRQLDSYVDAGATAYDADTGLFVSVTVRGLEELEECLADTTCNTTDSTRGPFLIVYAAEDASGNQAAAVVRQVEVATFCPPPAYLCEDAVGRECATCETVEDSDTGEAREFCVCLGYNIDAAPTVKVEAYKSPADLLPPVLTLHGEAPLGITSSGTVVMLHTVLEGEVWSDPGVDAWDETDGNLSQVVTSFGGGAVDTSLARPDPFVITYSVSDAAENAAVEVQRRVHVINPCAGGAEAEETGEAEYICHYDESTKEVVCSENGLCSSLQLSAEEEETAPVPEPPALQRFGPRTISISEGDALYTVCPADGEEIGQICDPGVSAIDALDGDISAHTLACSPDGLTIRLAVRGVSGCGVDTSVPGLYPVTFSVTNSAGLTASDFRNVTVTPGCSTGETLCRLGHTCSIDGVCLDDLSQPQEEEAEEEPPPTISLLSTGSVSGGYVEVRQHQGYIACTAEALAADPEALCEPGVVAYDASQREVTSQVIVCPPESCLGRTRCAGHEWVRKGIQGCLNTSAEVGTIFEIKFEVFDSWMPAQSAGVTRYVSIIQPCELGEELCDDLTCSDVPCETRDSWSTAPADTTPPVITLLQPSPVQLTYGNASAAAELRPCEQSPSVDADPPCVATAQDDQSGDVSATLVVTQDHACSSCSTAGCLLERVHLCLSGTYGYLFEAEDEAGNRGIARLLVTVVEAAELDAGVILSADTSVIAEAEAQAALLLNSSSPEARAFAQGMAELLNTASTTAGEPLTASDIRITRVIVQTAGALLDEEQPSAELSLVVSFTTRVAVAGVAGEAVRRRLLKDDNGSALTSRTDDMAEIYAAAAQDGRMTASLDEAAVMATISLGNVLGLVGPVESTPLSPEVDVAGAWAVSIEAEILGLQAQGSQLSTATQRIRDTLTNAGGDPDVWRAHLLEVWFKAQQGDFERLDSLLASIEELKVKYTLSFMRAQLVQANQIDAQIALQEAVGSIQNIAEASQERAAAVSLKPAHFRTPGYTSHPSTPRSALRATPLLPKLR</sequence>
<accession>A0AAE0F5K9</accession>
<proteinExistence type="predicted"/>
<dbReference type="AlphaFoldDB" id="A0AAE0F5K9"/>
<evidence type="ECO:0008006" key="4">
    <source>
        <dbReference type="Google" id="ProtNLM"/>
    </source>
</evidence>
<feature type="compositionally biased region" description="Pro residues" evidence="1">
    <location>
        <begin position="121"/>
        <end position="132"/>
    </location>
</feature>
<dbReference type="EMBL" id="LGRX02025098">
    <property type="protein sequence ID" value="KAK3252906.1"/>
    <property type="molecule type" value="Genomic_DNA"/>
</dbReference>
<evidence type="ECO:0000313" key="3">
    <source>
        <dbReference type="Proteomes" id="UP001190700"/>
    </source>
</evidence>
<dbReference type="Gene3D" id="2.60.40.10">
    <property type="entry name" value="Immunoglobulins"/>
    <property type="match status" value="2"/>
</dbReference>
<feature type="compositionally biased region" description="Low complexity" evidence="1">
    <location>
        <begin position="94"/>
        <end position="106"/>
    </location>
</feature>
<evidence type="ECO:0000256" key="1">
    <source>
        <dbReference type="SAM" id="MobiDB-lite"/>
    </source>
</evidence>
<feature type="region of interest" description="Disordered" evidence="1">
    <location>
        <begin position="80"/>
        <end position="132"/>
    </location>
</feature>
<gene>
    <name evidence="2" type="ORF">CYMTET_37812</name>
</gene>
<comment type="caution">
    <text evidence="2">The sequence shown here is derived from an EMBL/GenBank/DDBJ whole genome shotgun (WGS) entry which is preliminary data.</text>
</comment>
<dbReference type="Proteomes" id="UP001190700">
    <property type="component" value="Unassembled WGS sequence"/>
</dbReference>
<dbReference type="InterPro" id="IPR013783">
    <property type="entry name" value="Ig-like_fold"/>
</dbReference>